<name>A0A9P9EA23_9HYPO</name>
<protein>
    <recommendedName>
        <fullName evidence="3">C2H2-type domain-containing protein</fullName>
    </recommendedName>
</protein>
<evidence type="ECO:0000313" key="1">
    <source>
        <dbReference type="EMBL" id="KAH7134140.1"/>
    </source>
</evidence>
<gene>
    <name evidence="1" type="ORF">EDB81DRAFT_858799</name>
</gene>
<dbReference type="OrthoDB" id="5243844at2759"/>
<organism evidence="1 2">
    <name type="scientific">Dactylonectria macrodidyma</name>
    <dbReference type="NCBI Taxonomy" id="307937"/>
    <lineage>
        <taxon>Eukaryota</taxon>
        <taxon>Fungi</taxon>
        <taxon>Dikarya</taxon>
        <taxon>Ascomycota</taxon>
        <taxon>Pezizomycotina</taxon>
        <taxon>Sordariomycetes</taxon>
        <taxon>Hypocreomycetidae</taxon>
        <taxon>Hypocreales</taxon>
        <taxon>Nectriaceae</taxon>
        <taxon>Dactylonectria</taxon>
    </lineage>
</organism>
<evidence type="ECO:0008006" key="3">
    <source>
        <dbReference type="Google" id="ProtNLM"/>
    </source>
</evidence>
<dbReference type="Proteomes" id="UP000738349">
    <property type="component" value="Unassembled WGS sequence"/>
</dbReference>
<dbReference type="PANTHER" id="PTHR37535">
    <property type="entry name" value="FLUG DOMAIN PROTEIN"/>
    <property type="match status" value="1"/>
</dbReference>
<reference evidence="1" key="1">
    <citation type="journal article" date="2021" name="Nat. Commun.">
        <title>Genetic determinants of endophytism in the Arabidopsis root mycobiome.</title>
        <authorList>
            <person name="Mesny F."/>
            <person name="Miyauchi S."/>
            <person name="Thiergart T."/>
            <person name="Pickel B."/>
            <person name="Atanasova L."/>
            <person name="Karlsson M."/>
            <person name="Huettel B."/>
            <person name="Barry K.W."/>
            <person name="Haridas S."/>
            <person name="Chen C."/>
            <person name="Bauer D."/>
            <person name="Andreopoulos W."/>
            <person name="Pangilinan J."/>
            <person name="LaButti K."/>
            <person name="Riley R."/>
            <person name="Lipzen A."/>
            <person name="Clum A."/>
            <person name="Drula E."/>
            <person name="Henrissat B."/>
            <person name="Kohler A."/>
            <person name="Grigoriev I.V."/>
            <person name="Martin F.M."/>
            <person name="Hacquard S."/>
        </authorList>
    </citation>
    <scope>NUCLEOTIDE SEQUENCE</scope>
    <source>
        <strain evidence="1">MPI-CAGE-AT-0147</strain>
    </source>
</reference>
<sequence>MSSTLPEELPDGGYELSCDWLLNPSRPREAIFGDGDKDRICRMVEEYEENPLEESHFFSKRRAKEIDDIWRHWQKYASLTGRDPDQVWVDVCTGREGTAKPYFQAFLRRYVEASITLRPCLGPKEWEKIQTIRCAVTLEDVWSTLVAAANINKKQSQNATIRDIGRWIGGEAAKFDLRLDQTFEKVEMTTGDVLLWLDTLWNRAMDIPWSPSVRLGAHTCVVFIGIGGWRSASILELPYEDVEIAHVRHPRNPLKICLVATITIYYVKQQKNRIRRDQRNKLKFSITFVPCKPLCLLTLLLSRAIADNAFFEGYRTIEELLPSGHQLRDGVDFSAIKWRDEVLEKPIVPVLYHQYRDIWNMTLFVASMLRNPRSYSMRVGTAGRLDGQLTPALRNFILSHSTGVYETSYHPVQVREGLMKVSFGDLAGENDELLGAMRNACLRRDPWAPIYITKQDLDNFENRRDLSQLRARLQSVAPKSKEKGKITGRIQYIKNSLEKLLIEERRCEYFENLQQGKSTTYLVNLSATNPRPKVHRASSLIAGFLARFFVDETSHTALLKKLVKYLRGLSLEGSPELDADRAVVSETESGARALPKPRCLLCDCPDFHNKSSLSRHVWDCHKDKFGSQFLCPECHRLGKGEVQVEAGRPAWSSHVARCHGTINAPNPISAKTAYCLLCSTHFTPKGFNTHLNRRHLVQFRQPLPCPECSRQGHDCQIRGQDAWVFHVREAHDGGWGVPGAVMTDRCEEGGSDYQPPIKRKQEVVVQRQYKRAKGCGLTKWELDGGFKGKGDHHQEEFWVTGRDEDYV</sequence>
<keyword evidence="2" id="KW-1185">Reference proteome</keyword>
<dbReference type="AlphaFoldDB" id="A0A9P9EA23"/>
<comment type="caution">
    <text evidence="1">The sequence shown here is derived from an EMBL/GenBank/DDBJ whole genome shotgun (WGS) entry which is preliminary data.</text>
</comment>
<dbReference type="PANTHER" id="PTHR37535:SF3">
    <property type="entry name" value="FLUG DOMAIN-CONTAINING PROTEIN"/>
    <property type="match status" value="1"/>
</dbReference>
<dbReference type="InterPro" id="IPR021842">
    <property type="entry name" value="DUF3435"/>
</dbReference>
<accession>A0A9P9EA23</accession>
<evidence type="ECO:0000313" key="2">
    <source>
        <dbReference type="Proteomes" id="UP000738349"/>
    </source>
</evidence>
<dbReference type="Pfam" id="PF11917">
    <property type="entry name" value="DUF3435"/>
    <property type="match status" value="2"/>
</dbReference>
<dbReference type="EMBL" id="JAGMUV010000014">
    <property type="protein sequence ID" value="KAH7134140.1"/>
    <property type="molecule type" value="Genomic_DNA"/>
</dbReference>
<proteinExistence type="predicted"/>